<accession>A0A2N6K1S1</accession>
<dbReference type="GO" id="GO:0046872">
    <property type="term" value="F:metal ion binding"/>
    <property type="evidence" value="ECO:0007669"/>
    <property type="project" value="UniProtKB-KW"/>
</dbReference>
<dbReference type="Proteomes" id="UP000235036">
    <property type="component" value="Unassembled WGS sequence"/>
</dbReference>
<feature type="domain" description="Lantibiotic biosynthesis protein dehydration" evidence="2">
    <location>
        <begin position="206"/>
        <end position="578"/>
    </location>
</feature>
<dbReference type="Pfam" id="PF05147">
    <property type="entry name" value="LANC_like"/>
    <property type="match status" value="1"/>
</dbReference>
<evidence type="ECO:0000259" key="2">
    <source>
        <dbReference type="Pfam" id="PF13575"/>
    </source>
</evidence>
<dbReference type="AlphaFoldDB" id="A0A2N6K1S1"/>
<feature type="binding site" evidence="1">
    <location>
        <position position="922"/>
    </location>
    <ligand>
        <name>Zn(2+)</name>
        <dbReference type="ChEBI" id="CHEBI:29105"/>
    </ligand>
</feature>
<dbReference type="GO" id="GO:0031179">
    <property type="term" value="P:peptide modification"/>
    <property type="evidence" value="ECO:0007669"/>
    <property type="project" value="InterPro"/>
</dbReference>
<feature type="binding site" evidence="1">
    <location>
        <position position="968"/>
    </location>
    <ligand>
        <name>Zn(2+)</name>
        <dbReference type="ChEBI" id="CHEBI:29105"/>
    </ligand>
</feature>
<dbReference type="InterPro" id="IPR012341">
    <property type="entry name" value="6hp_glycosidase-like_sf"/>
</dbReference>
<evidence type="ECO:0000313" key="4">
    <source>
        <dbReference type="Proteomes" id="UP000235036"/>
    </source>
</evidence>
<keyword evidence="1" id="KW-0862">Zinc</keyword>
<dbReference type="PANTHER" id="PTHR12736">
    <property type="entry name" value="LANC-LIKE PROTEIN"/>
    <property type="match status" value="1"/>
</dbReference>
<dbReference type="RefSeq" id="WP_102205354.1">
    <property type="nucleotide sequence ID" value="NZ_CAWNVR010000429.1"/>
</dbReference>
<dbReference type="PRINTS" id="PR01955">
    <property type="entry name" value="LANCFRANKIA"/>
</dbReference>
<dbReference type="EMBL" id="NRQW01000326">
    <property type="protein sequence ID" value="PLZ88708.1"/>
    <property type="molecule type" value="Genomic_DNA"/>
</dbReference>
<keyword evidence="4" id="KW-1185">Reference proteome</keyword>
<organism evidence="3 4">
    <name type="scientific">Fischerella muscicola CCMEE 5323</name>
    <dbReference type="NCBI Taxonomy" id="2019572"/>
    <lineage>
        <taxon>Bacteria</taxon>
        <taxon>Bacillati</taxon>
        <taxon>Cyanobacteriota</taxon>
        <taxon>Cyanophyceae</taxon>
        <taxon>Nostocales</taxon>
        <taxon>Hapalosiphonaceae</taxon>
        <taxon>Fischerella</taxon>
    </lineage>
</organism>
<evidence type="ECO:0000256" key="1">
    <source>
        <dbReference type="PIRSR" id="PIRSR607822-1"/>
    </source>
</evidence>
<proteinExistence type="predicted"/>
<dbReference type="InterPro" id="IPR025410">
    <property type="entry name" value="Lant_dehyd"/>
</dbReference>
<dbReference type="PANTHER" id="PTHR12736:SF7">
    <property type="entry name" value="LANC-LIKE PROTEIN 3"/>
    <property type="match status" value="1"/>
</dbReference>
<dbReference type="NCBIfam" id="TIGR03897">
    <property type="entry name" value="lanti_2_LanM"/>
    <property type="match status" value="1"/>
</dbReference>
<dbReference type="CDD" id="cd04792">
    <property type="entry name" value="LanM-like"/>
    <property type="match status" value="1"/>
</dbReference>
<dbReference type="InterPro" id="IPR007822">
    <property type="entry name" value="LANC-like"/>
</dbReference>
<dbReference type="PIRSF" id="PIRSF037228">
    <property type="entry name" value="Lant_mod_RumM"/>
    <property type="match status" value="1"/>
</dbReference>
<sequence>MKQFNCEDAAWYRAASLMERIAVMSLKAPSNAELGQRRLQRWRMESPFTNEALFAERLAKDGLNPDNFCYLLGQIAPQIPQAWLEELAAAYSNCRVEDITRLLSLQHPNLGLLNAIAPCIRQGMMQLRAGVDNLQNIPINISNIDSILLTGLPEQLLFMLHPTLVLELNVARLQGLLTGNTTEARFSGFVQRLQTVEVRLTLWQEYPVLARLIVEEIQRWVTTSLEFLQRLGDDWEEICRQFQPDNAGKLIKIQRGAGDSHHGGRSVFILEFESGWQLVYKPRSLAVDGHFQELLLWLNQQGTHPPLKTLKILNRGDYGWMEFVEAQECTVAEEIERFYQRQGGYLALLYVLSATDFHFENLIAVGEHPMLIDLESLFHPRSHEATATVADTLDREMIADSVLRVGLLPQLVWGNTQAAGIDLSGLGGAAGQVTPERVPQLEKTGTDTMRIVRRQVVLAGSQNRPTLNNKEVNVQAYTPAITQGFTDVYRTLLQHRQELLKILDRFATDDVRVVMRPSRSYALLLRESYHPDVLRDALERDRLFDKLWIDVQNRPILSQVIAAERQALWQGDIPLFTTHPHSRDLWSRDTSLHLPNFFTQSGMELVHHRIQQLSEQDLQRQQWFIQASLSTLGINANTDQHQIKHLPSIPHSQLPTSNSPLTAACIIAERLELLAHKNGELINWMGVTVTKDDQWTLAPLGTDFYEGVPGIAFFLAYLGEITQNYHYTRLAQVTIKTLQQQLIRDADSIKFIGAFSGWGGIIYTYTHLGTLWQNPDLIADAVTLVKKLPALIVQDEQLDIIAGAAGCIASLLSLYQVFPDDLILDIALECGEHLLNQAQIMDDGIGWISPSAGKQPLTGFAHGAAGFASVLLELAHITGKQEFQTAAIKAINYERSHFSLEAGNWLDLRSTDTTNQCMTAWCHGAPGIGLGRLRGLKYLDDPEINKEIAIAIHTTINQGFGDNQCLCHGDLGNLDLLLLASKILNQPELISHTSPIASQILNRIHQHNFYCGVPLAIETPGLMTGLAGIGYGCLRLAHPEKIPSILLLEPPHTNSKFKIQN</sequence>
<dbReference type="GO" id="GO:0005975">
    <property type="term" value="P:carbohydrate metabolic process"/>
    <property type="evidence" value="ECO:0007669"/>
    <property type="project" value="InterPro"/>
</dbReference>
<dbReference type="GO" id="GO:0005886">
    <property type="term" value="C:plasma membrane"/>
    <property type="evidence" value="ECO:0007669"/>
    <property type="project" value="TreeGrafter"/>
</dbReference>
<dbReference type="Gene3D" id="1.50.10.10">
    <property type="match status" value="1"/>
</dbReference>
<dbReference type="Pfam" id="PF13575">
    <property type="entry name" value="DUF4135"/>
    <property type="match status" value="1"/>
</dbReference>
<gene>
    <name evidence="3" type="ORF">CEN44_14805</name>
</gene>
<keyword evidence="1" id="KW-0479">Metal-binding</keyword>
<evidence type="ECO:0000313" key="3">
    <source>
        <dbReference type="EMBL" id="PLZ88708.1"/>
    </source>
</evidence>
<protein>
    <submittedName>
        <fullName evidence="3">Type 2 lantipeptide synthetase LanM</fullName>
    </submittedName>
</protein>
<dbReference type="SMART" id="SM01260">
    <property type="entry name" value="LANC_like"/>
    <property type="match status" value="1"/>
</dbReference>
<dbReference type="InterPro" id="IPR017146">
    <property type="entry name" value="Lanti_2_LanM"/>
</dbReference>
<dbReference type="PRINTS" id="PR01950">
    <property type="entry name" value="LANCSUPER"/>
</dbReference>
<feature type="binding site" evidence="1">
    <location>
        <position position="967"/>
    </location>
    <ligand>
        <name>Zn(2+)</name>
        <dbReference type="ChEBI" id="CHEBI:29105"/>
    </ligand>
</feature>
<dbReference type="SUPFAM" id="SSF158745">
    <property type="entry name" value="LanC-like"/>
    <property type="match status" value="1"/>
</dbReference>
<comment type="caution">
    <text evidence="3">The sequence shown here is derived from an EMBL/GenBank/DDBJ whole genome shotgun (WGS) entry which is preliminary data.</text>
</comment>
<reference evidence="3 4" key="1">
    <citation type="submission" date="2017-08" db="EMBL/GenBank/DDBJ databases">
        <title>Genomes of Fischerella (Mastigocladus) sp. strains.</title>
        <authorList>
            <person name="Miller S.R."/>
        </authorList>
    </citation>
    <scope>NUCLEOTIDE SEQUENCE [LARGE SCALE GENOMIC DNA]</scope>
    <source>
        <strain evidence="3 4">CCMEE 5323</strain>
    </source>
</reference>
<name>A0A2N6K1S1_FISMU</name>